<keyword evidence="1" id="KW-1133">Transmembrane helix</keyword>
<feature type="transmembrane region" description="Helical" evidence="1">
    <location>
        <begin position="342"/>
        <end position="364"/>
    </location>
</feature>
<organism evidence="3 4">
    <name type="scientific">Cellvibrio zantedeschiae</name>
    <dbReference type="NCBI Taxonomy" id="1237077"/>
    <lineage>
        <taxon>Bacteria</taxon>
        <taxon>Pseudomonadati</taxon>
        <taxon>Pseudomonadota</taxon>
        <taxon>Gammaproteobacteria</taxon>
        <taxon>Cellvibrionales</taxon>
        <taxon>Cellvibrionaceae</taxon>
        <taxon>Cellvibrio</taxon>
    </lineage>
</organism>
<feature type="transmembrane region" description="Helical" evidence="1">
    <location>
        <begin position="154"/>
        <end position="175"/>
    </location>
</feature>
<name>A0ABQ3AWV1_9GAMM</name>
<feature type="transmembrane region" description="Helical" evidence="1">
    <location>
        <begin position="65"/>
        <end position="92"/>
    </location>
</feature>
<evidence type="ECO:0000259" key="2">
    <source>
        <dbReference type="Pfam" id="PF04235"/>
    </source>
</evidence>
<sequence>MGNVSFLKNVPPIPPAQTQPRILTIDVLRGFALFGILYAHMIFWYSGGPLPEYVYTAYMDIPNGIATAFNFLFFNAKFFSLFSFLFGLSFYIQIKGLTAKHENAVVRFAWRLFILGVIGVIHHLFWRADILTIYVPLGFLLLFARNLSNKTTAILAAILILNLPTKVIEAISIIVQGKPEFIADNFVENGAKYYAAITQGTFADVVAHNIYAIQEKIDYQLSSGRFLITFGFFLLGMLAGRLKWFEDIEASQPFFKKVWKKSGLTIIAVALASIAFGIAVNVLAVDVKNAPWVRWIGGSLVDVFNASVTIFYIACISLLMLKPKWHARLAPLSHIGKMALTSYLTQSLFGVILFFHFGLGLFFITSPSMNALLCFIVFGVQIAFCKLWLQHFNYGPVEWLWRSATYLKWQPLQKKQNQELPQQA</sequence>
<keyword evidence="1" id="KW-0472">Membrane</keyword>
<feature type="transmembrane region" description="Helical" evidence="1">
    <location>
        <begin position="131"/>
        <end position="147"/>
    </location>
</feature>
<dbReference type="PANTHER" id="PTHR30590:SF2">
    <property type="entry name" value="INNER MEMBRANE PROTEIN"/>
    <property type="match status" value="1"/>
</dbReference>
<protein>
    <submittedName>
        <fullName evidence="3">Transporter</fullName>
    </submittedName>
</protein>
<feature type="transmembrane region" description="Helical" evidence="1">
    <location>
        <begin position="104"/>
        <end position="125"/>
    </location>
</feature>
<keyword evidence="1" id="KW-0812">Transmembrane</keyword>
<evidence type="ECO:0000313" key="4">
    <source>
        <dbReference type="Proteomes" id="UP000619761"/>
    </source>
</evidence>
<feature type="transmembrane region" description="Helical" evidence="1">
    <location>
        <begin position="27"/>
        <end position="45"/>
    </location>
</feature>
<accession>A0ABQ3AWV1</accession>
<feature type="transmembrane region" description="Helical" evidence="1">
    <location>
        <begin position="370"/>
        <end position="389"/>
    </location>
</feature>
<dbReference type="Proteomes" id="UP000619761">
    <property type="component" value="Unassembled WGS sequence"/>
</dbReference>
<dbReference type="InterPro" id="IPR052529">
    <property type="entry name" value="Bact_Transport_Assoc"/>
</dbReference>
<keyword evidence="4" id="KW-1185">Reference proteome</keyword>
<dbReference type="InterPro" id="IPR007349">
    <property type="entry name" value="DUF418"/>
</dbReference>
<proteinExistence type="predicted"/>
<feature type="transmembrane region" description="Helical" evidence="1">
    <location>
        <begin position="263"/>
        <end position="283"/>
    </location>
</feature>
<feature type="transmembrane region" description="Helical" evidence="1">
    <location>
        <begin position="224"/>
        <end position="242"/>
    </location>
</feature>
<dbReference type="PANTHER" id="PTHR30590">
    <property type="entry name" value="INNER MEMBRANE PROTEIN"/>
    <property type="match status" value="1"/>
</dbReference>
<reference evidence="4" key="1">
    <citation type="journal article" date="2019" name="Int. J. Syst. Evol. Microbiol.">
        <title>The Global Catalogue of Microorganisms (GCM) 10K type strain sequencing project: providing services to taxonomists for standard genome sequencing and annotation.</title>
        <authorList>
            <consortium name="The Broad Institute Genomics Platform"/>
            <consortium name="The Broad Institute Genome Sequencing Center for Infectious Disease"/>
            <person name="Wu L."/>
            <person name="Ma J."/>
        </authorList>
    </citation>
    <scope>NUCLEOTIDE SEQUENCE [LARGE SCALE GENOMIC DNA]</scope>
    <source>
        <strain evidence="4">KCTC 32239</strain>
    </source>
</reference>
<comment type="caution">
    <text evidence="3">The sequence shown here is derived from an EMBL/GenBank/DDBJ whole genome shotgun (WGS) entry which is preliminary data.</text>
</comment>
<evidence type="ECO:0000256" key="1">
    <source>
        <dbReference type="SAM" id="Phobius"/>
    </source>
</evidence>
<evidence type="ECO:0000313" key="3">
    <source>
        <dbReference type="EMBL" id="GGY68760.1"/>
    </source>
</evidence>
<dbReference type="Pfam" id="PF04235">
    <property type="entry name" value="DUF418"/>
    <property type="match status" value="1"/>
</dbReference>
<feature type="transmembrane region" description="Helical" evidence="1">
    <location>
        <begin position="303"/>
        <end position="321"/>
    </location>
</feature>
<feature type="domain" description="DUF418" evidence="2">
    <location>
        <begin position="239"/>
        <end position="408"/>
    </location>
</feature>
<gene>
    <name evidence="3" type="ORF">GCM10011613_11320</name>
</gene>
<dbReference type="EMBL" id="BMYZ01000001">
    <property type="protein sequence ID" value="GGY68760.1"/>
    <property type="molecule type" value="Genomic_DNA"/>
</dbReference>